<feature type="active site" description="Schiff-base intermediate with substrate" evidence="1">
    <location>
        <position position="51"/>
    </location>
</feature>
<reference evidence="2" key="1">
    <citation type="submission" date="2020-08" db="EMBL/GenBank/DDBJ databases">
        <title>Genome public.</title>
        <authorList>
            <person name="Liu C."/>
            <person name="Sun Q."/>
        </authorList>
    </citation>
    <scope>NUCLEOTIDE SEQUENCE</scope>
    <source>
        <strain evidence="2">N12</strain>
    </source>
</reference>
<dbReference type="PANTHER" id="PTHR43434:SF19">
    <property type="entry name" value="PHOSPHONOACETALDEHYDE HYDROLASE"/>
    <property type="match status" value="1"/>
</dbReference>
<accession>A0A926F4E3</accession>
<organism evidence="2 3">
    <name type="scientific">Jilunia laotingensis</name>
    <dbReference type="NCBI Taxonomy" id="2763675"/>
    <lineage>
        <taxon>Bacteria</taxon>
        <taxon>Pseudomonadati</taxon>
        <taxon>Bacteroidota</taxon>
        <taxon>Bacteroidia</taxon>
        <taxon>Bacteroidales</taxon>
        <taxon>Bacteroidaceae</taxon>
        <taxon>Jilunia</taxon>
    </lineage>
</organism>
<dbReference type="NCBIfam" id="TIGR01422">
    <property type="entry name" value="phosphonatase"/>
    <property type="match status" value="1"/>
</dbReference>
<dbReference type="GO" id="GO:0019700">
    <property type="term" value="P:organic phosphonate catabolic process"/>
    <property type="evidence" value="ECO:0007669"/>
    <property type="project" value="InterPro"/>
</dbReference>
<feature type="binding site" evidence="1">
    <location>
        <position position="10"/>
    </location>
    <ligand>
        <name>Mg(2+)</name>
        <dbReference type="ChEBI" id="CHEBI:18420"/>
    </ligand>
</feature>
<feature type="binding site" evidence="1">
    <location>
        <position position="12"/>
    </location>
    <ligand>
        <name>Mg(2+)</name>
        <dbReference type="ChEBI" id="CHEBI:18420"/>
    </ligand>
</feature>
<proteinExistence type="inferred from homology"/>
<feature type="binding site" evidence="1">
    <location>
        <position position="184"/>
    </location>
    <ligand>
        <name>Mg(2+)</name>
        <dbReference type="ChEBI" id="CHEBI:18420"/>
    </ligand>
</feature>
<dbReference type="InterPro" id="IPR036412">
    <property type="entry name" value="HAD-like_sf"/>
</dbReference>
<dbReference type="SUPFAM" id="SSF56784">
    <property type="entry name" value="HAD-like"/>
    <property type="match status" value="1"/>
</dbReference>
<dbReference type="Gene3D" id="1.10.150.240">
    <property type="entry name" value="Putative phosphatase, domain 2"/>
    <property type="match status" value="1"/>
</dbReference>
<evidence type="ECO:0000313" key="3">
    <source>
        <dbReference type="Proteomes" id="UP000651085"/>
    </source>
</evidence>
<dbReference type="InterPro" id="IPR023214">
    <property type="entry name" value="HAD_sf"/>
</dbReference>
<sequence>MKKIECVIMDWAGTSIDYGCFAPVAAFIESFKQIGVNVTPAETRAHMGLTKIEEIRALFAIERVEAEFRQKYAHIPDENDVQECYKRFQDVLFTTLEDYTDPIPGVVDVIAGLRAKGIKIGSTTGYTKSMMDVVIPSAEKKGYKIDACVTSDNLPGGRPKPYMIYQNMCLLDVPSRFSVLKYGDTIADIREGVNAGVWSVGVVMGSNELGLTGEGVRNLPMGELKCRMAKVRDRMYAAGADYVVDTIAELPMLIEDINERMAL</sequence>
<feature type="active site" description="Nucleophile" evidence="1">
    <location>
        <position position="10"/>
    </location>
</feature>
<dbReference type="Pfam" id="PF13419">
    <property type="entry name" value="HAD_2"/>
    <property type="match status" value="1"/>
</dbReference>
<dbReference type="Proteomes" id="UP000651085">
    <property type="component" value="Unassembled WGS sequence"/>
</dbReference>
<protein>
    <recommendedName>
        <fullName evidence="1">Phosphonoacetaldehyde hydrolase</fullName>
        <shortName evidence="1">Phosphonatase</shortName>
        <ecNumber evidence="1">3.11.1.1</ecNumber>
    </recommendedName>
    <alternativeName>
        <fullName evidence="1">Phosphonoacetaldehyde phosphonohydrolase</fullName>
    </alternativeName>
</protein>
<keyword evidence="1" id="KW-0479">Metal-binding</keyword>
<dbReference type="EMBL" id="JACRTF010000001">
    <property type="protein sequence ID" value="MBC8594476.1"/>
    <property type="molecule type" value="Genomic_DNA"/>
</dbReference>
<dbReference type="GO" id="GO:0000287">
    <property type="term" value="F:magnesium ion binding"/>
    <property type="evidence" value="ECO:0007669"/>
    <property type="project" value="UniProtKB-UniRule"/>
</dbReference>
<dbReference type="RefSeq" id="WP_262435567.1">
    <property type="nucleotide sequence ID" value="NZ_JACRTF010000001.1"/>
</dbReference>
<keyword evidence="1" id="KW-0704">Schiff base</keyword>
<comment type="cofactor">
    <cofactor evidence="1">
        <name>Mg(2+)</name>
        <dbReference type="ChEBI" id="CHEBI:18420"/>
    </cofactor>
    <text evidence="1">Binds 1 Mg(2+) ion per subunit.</text>
</comment>
<dbReference type="GO" id="GO:0006281">
    <property type="term" value="P:DNA repair"/>
    <property type="evidence" value="ECO:0007669"/>
    <property type="project" value="TreeGrafter"/>
</dbReference>
<dbReference type="InterPro" id="IPR041492">
    <property type="entry name" value="HAD_2"/>
</dbReference>
<dbReference type="InterPro" id="IPR023198">
    <property type="entry name" value="PGP-like_dom2"/>
</dbReference>
<dbReference type="GO" id="GO:0050194">
    <property type="term" value="F:phosphonoacetaldehyde hydrolase activity"/>
    <property type="evidence" value="ECO:0007669"/>
    <property type="project" value="UniProtKB-UniRule"/>
</dbReference>
<dbReference type="SFLD" id="SFLDG01129">
    <property type="entry name" value="C1.5:_HAD__Beta-PGM__Phosphata"/>
    <property type="match status" value="1"/>
</dbReference>
<comment type="function">
    <text evidence="1">Involved in phosphonate degradation.</text>
</comment>
<comment type="catalytic activity">
    <reaction evidence="1">
        <text>phosphonoacetaldehyde + H2O = acetaldehyde + phosphate + H(+)</text>
        <dbReference type="Rhea" id="RHEA:18905"/>
        <dbReference type="ChEBI" id="CHEBI:15343"/>
        <dbReference type="ChEBI" id="CHEBI:15377"/>
        <dbReference type="ChEBI" id="CHEBI:15378"/>
        <dbReference type="ChEBI" id="CHEBI:43474"/>
        <dbReference type="ChEBI" id="CHEBI:58383"/>
        <dbReference type="EC" id="3.11.1.1"/>
    </reaction>
</comment>
<dbReference type="HAMAP" id="MF_01375">
    <property type="entry name" value="PhnX"/>
    <property type="match status" value="1"/>
</dbReference>
<dbReference type="EC" id="3.11.1.1" evidence="1"/>
<dbReference type="InterPro" id="IPR050155">
    <property type="entry name" value="HAD-like_hydrolase_sf"/>
</dbReference>
<gene>
    <name evidence="1" type="primary">phnX</name>
    <name evidence="2" type="ORF">H8744_14770</name>
</gene>
<dbReference type="GO" id="GO:0005829">
    <property type="term" value="C:cytosol"/>
    <property type="evidence" value="ECO:0007669"/>
    <property type="project" value="TreeGrafter"/>
</dbReference>
<evidence type="ECO:0000256" key="1">
    <source>
        <dbReference type="HAMAP-Rule" id="MF_01375"/>
    </source>
</evidence>
<keyword evidence="3" id="KW-1185">Reference proteome</keyword>
<comment type="subunit">
    <text evidence="1">Homodimer.</text>
</comment>
<dbReference type="GO" id="GO:0008967">
    <property type="term" value="F:phosphoglycolate phosphatase activity"/>
    <property type="evidence" value="ECO:0007669"/>
    <property type="project" value="TreeGrafter"/>
</dbReference>
<keyword evidence="1" id="KW-0460">Magnesium</keyword>
<dbReference type="Gene3D" id="3.40.50.1000">
    <property type="entry name" value="HAD superfamily/HAD-like"/>
    <property type="match status" value="1"/>
</dbReference>
<comment type="caution">
    <text evidence="2">The sequence shown here is derived from an EMBL/GenBank/DDBJ whole genome shotgun (WGS) entry which is preliminary data.</text>
</comment>
<evidence type="ECO:0000313" key="2">
    <source>
        <dbReference type="EMBL" id="MBC8594476.1"/>
    </source>
</evidence>
<dbReference type="AlphaFoldDB" id="A0A926F4E3"/>
<name>A0A926F4E3_9BACT</name>
<keyword evidence="1 2" id="KW-0378">Hydrolase</keyword>
<dbReference type="InterPro" id="IPR006323">
    <property type="entry name" value="Phosphonoacetald_hydro"/>
</dbReference>
<comment type="similarity">
    <text evidence="1">Belongs to the HAD-like hydrolase superfamily. PhnX family.</text>
</comment>
<dbReference type="PANTHER" id="PTHR43434">
    <property type="entry name" value="PHOSPHOGLYCOLATE PHOSPHATASE"/>
    <property type="match status" value="1"/>
</dbReference>
<dbReference type="SFLD" id="SFLDS00003">
    <property type="entry name" value="Haloacid_Dehalogenase"/>
    <property type="match status" value="1"/>
</dbReference>